<reference evidence="2 3" key="1">
    <citation type="submission" date="2021-01" db="EMBL/GenBank/DDBJ databases">
        <title>Genome sequencing of Joostella atrarenae M1-2 (= KCTC 23194).</title>
        <authorList>
            <person name="Zakaria M.R."/>
            <person name="Lam M.Q."/>
            <person name="Chong C.S."/>
        </authorList>
    </citation>
    <scope>NUCLEOTIDE SEQUENCE [LARGE SCALE GENOMIC DNA]</scope>
    <source>
        <strain evidence="2 3">M1-2</strain>
    </source>
</reference>
<accession>A0ABS9J501</accession>
<dbReference type="Proteomes" id="UP000829517">
    <property type="component" value="Unassembled WGS sequence"/>
</dbReference>
<dbReference type="PANTHER" id="PTHR33608:SF7">
    <property type="entry name" value="DUF58 DOMAIN-CONTAINING PROTEIN"/>
    <property type="match status" value="1"/>
</dbReference>
<name>A0ABS9J501_9FLAO</name>
<dbReference type="InterPro" id="IPR036465">
    <property type="entry name" value="vWFA_dom_sf"/>
</dbReference>
<comment type="caution">
    <text evidence="2">The sequence shown here is derived from an EMBL/GenBank/DDBJ whole genome shotgun (WGS) entry which is preliminary data.</text>
</comment>
<evidence type="ECO:0000313" key="2">
    <source>
        <dbReference type="EMBL" id="MCF8715474.1"/>
    </source>
</evidence>
<proteinExistence type="predicted"/>
<dbReference type="Gene3D" id="3.40.50.410">
    <property type="entry name" value="von Willebrand factor, type A domain"/>
    <property type="match status" value="1"/>
</dbReference>
<evidence type="ECO:0000313" key="3">
    <source>
        <dbReference type="Proteomes" id="UP000829517"/>
    </source>
</evidence>
<gene>
    <name evidence="2" type="ORF">JM658_11620</name>
</gene>
<keyword evidence="3" id="KW-1185">Reference proteome</keyword>
<organism evidence="2 3">
    <name type="scientific">Joostella atrarenae</name>
    <dbReference type="NCBI Taxonomy" id="679257"/>
    <lineage>
        <taxon>Bacteria</taxon>
        <taxon>Pseudomonadati</taxon>
        <taxon>Bacteroidota</taxon>
        <taxon>Flavobacteriia</taxon>
        <taxon>Flavobacteriales</taxon>
        <taxon>Flavobacteriaceae</taxon>
        <taxon>Joostella</taxon>
    </lineage>
</organism>
<protein>
    <submittedName>
        <fullName evidence="2">DUF58 domain-containing protein</fullName>
    </submittedName>
</protein>
<dbReference type="Pfam" id="PF01882">
    <property type="entry name" value="DUF58"/>
    <property type="match status" value="1"/>
</dbReference>
<dbReference type="PANTHER" id="PTHR33608">
    <property type="entry name" value="BLL2464 PROTEIN"/>
    <property type="match status" value="1"/>
</dbReference>
<sequence>MKLQEEVNNLQLAGNLDLLASQVVEGFISGMHKSPFHGFSSEFAEHKIYNQGESTKHIDWKLFGKTDKLYTKKYDEETNLRCHIIIDNSASMHYPFKRKHVLGNLNKLGFSVLASAVLMKLLKKQRDAVGLSVYSDIYEFYAPEKGNERHHHLLLNTLEDLLNEKEDSTRKTNTYTYLHQIAKKLHRRSLIFIFTDLFETETDQEQLFKALQHLKYNKHEVVFFHVMDKNTEVNFEFENTPTRFVDVETGAHLDLFAENVKESYEELMHKFQEELKLRCAKYRIKYVEVDVEKDFNKIMQTYIAERQKII</sequence>
<dbReference type="SUPFAM" id="SSF53300">
    <property type="entry name" value="vWA-like"/>
    <property type="match status" value="1"/>
</dbReference>
<dbReference type="InterPro" id="IPR002881">
    <property type="entry name" value="DUF58"/>
</dbReference>
<evidence type="ECO:0000259" key="1">
    <source>
        <dbReference type="Pfam" id="PF01882"/>
    </source>
</evidence>
<dbReference type="RefSeq" id="WP_236959438.1">
    <property type="nucleotide sequence ID" value="NZ_JAETXX010000007.1"/>
</dbReference>
<feature type="domain" description="DUF58" evidence="1">
    <location>
        <begin position="47"/>
        <end position="269"/>
    </location>
</feature>
<dbReference type="EMBL" id="JAETXX010000007">
    <property type="protein sequence ID" value="MCF8715474.1"/>
    <property type="molecule type" value="Genomic_DNA"/>
</dbReference>